<gene>
    <name evidence="1" type="ORF">CXT95_00440</name>
</gene>
<reference evidence="1 2" key="1">
    <citation type="journal article" date="2017" name="BMC Genomics">
        <title>Genome sequencing of 39 Akkermansia muciniphila isolates reveals its population structure, genomic and functional diverisity, and global distribution in mammalian gut microbiotas.</title>
        <authorList>
            <person name="Guo X."/>
            <person name="Li S."/>
            <person name="Zhang J."/>
            <person name="Wu F."/>
            <person name="Li X."/>
            <person name="Wu D."/>
            <person name="Zhang M."/>
            <person name="Ou Z."/>
            <person name="Jie Z."/>
            <person name="Yan Q."/>
            <person name="Li P."/>
            <person name="Yi J."/>
            <person name="Peng Y."/>
        </authorList>
    </citation>
    <scope>NUCLEOTIDE SEQUENCE [LARGE SCALE GENOMIC DNA]</scope>
    <source>
        <strain evidence="1 2">GP28</strain>
    </source>
</reference>
<organism evidence="1 2">
    <name type="scientific">Akkermansia muciniphila</name>
    <dbReference type="NCBI Taxonomy" id="239935"/>
    <lineage>
        <taxon>Bacteria</taxon>
        <taxon>Pseudomonadati</taxon>
        <taxon>Verrucomicrobiota</taxon>
        <taxon>Verrucomicrobiia</taxon>
        <taxon>Verrucomicrobiales</taxon>
        <taxon>Akkermansiaceae</taxon>
        <taxon>Akkermansia</taxon>
    </lineage>
</organism>
<evidence type="ECO:0000313" key="2">
    <source>
        <dbReference type="Proteomes" id="UP000236075"/>
    </source>
</evidence>
<comment type="caution">
    <text evidence="1">The sequence shown here is derived from an EMBL/GenBank/DDBJ whole genome shotgun (WGS) entry which is preliminary data.</text>
</comment>
<sequence length="176" mass="20069">MPPAFAPDGFKNRADVIFLPVFSCRAGTYLMAKVETASNASGGGKKGRAARCFLPYEILRRTCCFMALPCCMRLWLFVHHFICLDGFRSPADFLPMGKMPGERREEAVPRTLEDCDRDPAENILFCKLMRMWRRWNSDTCFTISPATVLPCWCAGLEFWTERSPVFSTALECRESE</sequence>
<proteinExistence type="predicted"/>
<protein>
    <submittedName>
        <fullName evidence="1">Uncharacterized protein</fullName>
    </submittedName>
</protein>
<dbReference type="EMBL" id="PJLB01000004">
    <property type="protein sequence ID" value="PND04935.1"/>
    <property type="molecule type" value="Genomic_DNA"/>
</dbReference>
<evidence type="ECO:0000313" key="1">
    <source>
        <dbReference type="EMBL" id="PND04935.1"/>
    </source>
</evidence>
<dbReference type="AlphaFoldDB" id="A0AAX0WP32"/>
<accession>A0AAX0WP32</accession>
<dbReference type="Proteomes" id="UP000236075">
    <property type="component" value="Unassembled WGS sequence"/>
</dbReference>
<name>A0AAX0WP32_9BACT</name>